<proteinExistence type="predicted"/>
<dbReference type="Pfam" id="PF13579">
    <property type="entry name" value="Glyco_trans_4_4"/>
    <property type="match status" value="1"/>
</dbReference>
<evidence type="ECO:0000313" key="3">
    <source>
        <dbReference type="EMBL" id="THF54550.1"/>
    </source>
</evidence>
<dbReference type="CDD" id="cd03801">
    <property type="entry name" value="GT4_PimA-like"/>
    <property type="match status" value="1"/>
</dbReference>
<dbReference type="Proteomes" id="UP000306441">
    <property type="component" value="Unassembled WGS sequence"/>
</dbReference>
<evidence type="ECO:0000259" key="2">
    <source>
        <dbReference type="Pfam" id="PF13579"/>
    </source>
</evidence>
<sequence>MKIVQVQTQAEAAGAQRVSDMVGEGLRARGHAVRTVFMYRKTAAYDNDPHADFVLSSQPGGLPGQMRAAAGLVAYMRRERPDAVISYQHYGNIFGTLAARLAGARHVVANQSGAPQSHGVMGLLSRIDKAMGVLGAYQLNVVNSAWTEGQFDRYPQAYKQRMRRIDHGVPGPPGTYDKREARAAFGLPQDAWLAVTTGRLTRDKNHLALAGALCRLNELHVAIAGAGPEREALTAFARENGVADRLHFVGEVPPSRIFEFLSAGDVFAFPSVNETFGLSVAEAAIAGLPVVANGLPVLREVLSTASGEPAALFVDGGDAAGFAAALEETVRTPGLADKLSENGRRLAERYSPAAMCLAYERLLA</sequence>
<dbReference type="RefSeq" id="WP_136360225.1">
    <property type="nucleotide sequence ID" value="NZ_SSNY01000018.1"/>
</dbReference>
<organism evidence="3 4">
    <name type="scientific">Ollibium composti</name>
    <dbReference type="NCBI Taxonomy" id="2675109"/>
    <lineage>
        <taxon>Bacteria</taxon>
        <taxon>Pseudomonadati</taxon>
        <taxon>Pseudomonadota</taxon>
        <taxon>Alphaproteobacteria</taxon>
        <taxon>Hyphomicrobiales</taxon>
        <taxon>Phyllobacteriaceae</taxon>
        <taxon>Ollibium</taxon>
    </lineage>
</organism>
<accession>A0ABY2Q1U6</accession>
<dbReference type="Pfam" id="PF00534">
    <property type="entry name" value="Glycos_transf_1"/>
    <property type="match status" value="1"/>
</dbReference>
<name>A0ABY2Q1U6_9HYPH</name>
<dbReference type="SUPFAM" id="SSF53756">
    <property type="entry name" value="UDP-Glycosyltransferase/glycogen phosphorylase"/>
    <property type="match status" value="1"/>
</dbReference>
<dbReference type="Gene3D" id="3.40.50.2000">
    <property type="entry name" value="Glycogen Phosphorylase B"/>
    <property type="match status" value="2"/>
</dbReference>
<feature type="domain" description="Glycosyl transferase family 1" evidence="1">
    <location>
        <begin position="177"/>
        <end position="345"/>
    </location>
</feature>
<comment type="caution">
    <text evidence="3">The sequence shown here is derived from an EMBL/GenBank/DDBJ whole genome shotgun (WGS) entry which is preliminary data.</text>
</comment>
<evidence type="ECO:0000313" key="4">
    <source>
        <dbReference type="Proteomes" id="UP000306441"/>
    </source>
</evidence>
<keyword evidence="4" id="KW-1185">Reference proteome</keyword>
<dbReference type="InterPro" id="IPR028098">
    <property type="entry name" value="Glyco_trans_4-like_N"/>
</dbReference>
<feature type="domain" description="Glycosyltransferase subfamily 4-like N-terminal" evidence="2">
    <location>
        <begin position="14"/>
        <end position="126"/>
    </location>
</feature>
<protein>
    <submittedName>
        <fullName evidence="3">Glycosyltransferase family 4 protein</fullName>
    </submittedName>
</protein>
<reference evidence="3 4" key="1">
    <citation type="submission" date="2019-04" db="EMBL/GenBank/DDBJ databases">
        <title>Mesorhizobium composti sp. nov., isolated from compost.</title>
        <authorList>
            <person name="Lin S.-Y."/>
            <person name="Hameed A."/>
            <person name="Hsieh Y.-T."/>
            <person name="Young C.-C."/>
        </authorList>
    </citation>
    <scope>NUCLEOTIDE SEQUENCE [LARGE SCALE GENOMIC DNA]</scope>
    <source>
        <strain evidence="3 4">CC-YTH430</strain>
    </source>
</reference>
<gene>
    <name evidence="3" type="ORF">E6C48_21405</name>
</gene>
<evidence type="ECO:0000259" key="1">
    <source>
        <dbReference type="Pfam" id="PF00534"/>
    </source>
</evidence>
<dbReference type="PANTHER" id="PTHR12526:SF634">
    <property type="entry name" value="BLL3361 PROTEIN"/>
    <property type="match status" value="1"/>
</dbReference>
<dbReference type="EMBL" id="SSNY01000018">
    <property type="protein sequence ID" value="THF54550.1"/>
    <property type="molecule type" value="Genomic_DNA"/>
</dbReference>
<dbReference type="PANTHER" id="PTHR12526">
    <property type="entry name" value="GLYCOSYLTRANSFERASE"/>
    <property type="match status" value="1"/>
</dbReference>
<dbReference type="InterPro" id="IPR001296">
    <property type="entry name" value="Glyco_trans_1"/>
</dbReference>